<proteinExistence type="predicted"/>
<reference evidence="1" key="1">
    <citation type="submission" date="2014-11" db="EMBL/GenBank/DDBJ databases">
        <authorList>
            <person name="Amaro Gonzalez C."/>
        </authorList>
    </citation>
    <scope>NUCLEOTIDE SEQUENCE</scope>
</reference>
<name>A0A0E9WSW7_ANGAN</name>
<dbReference type="EMBL" id="GBXM01015063">
    <property type="protein sequence ID" value="JAH93514.1"/>
    <property type="molecule type" value="Transcribed_RNA"/>
</dbReference>
<sequence>MPSVRLAHKGYAGLEITLLMYGCLSPYRSYHKQFSTKIVEYMTRLKCWLTSRSQILVCWRSWTCSDINQF</sequence>
<reference evidence="1" key="2">
    <citation type="journal article" date="2015" name="Fish Shellfish Immunol.">
        <title>Early steps in the European eel (Anguilla anguilla)-Vibrio vulnificus interaction in the gills: Role of the RtxA13 toxin.</title>
        <authorList>
            <person name="Callol A."/>
            <person name="Pajuelo D."/>
            <person name="Ebbesson L."/>
            <person name="Teles M."/>
            <person name="MacKenzie S."/>
            <person name="Amaro C."/>
        </authorList>
    </citation>
    <scope>NUCLEOTIDE SEQUENCE</scope>
</reference>
<dbReference type="AlphaFoldDB" id="A0A0E9WSW7"/>
<protein>
    <submittedName>
        <fullName evidence="1">Uncharacterized protein</fullName>
    </submittedName>
</protein>
<organism evidence="1">
    <name type="scientific">Anguilla anguilla</name>
    <name type="common">European freshwater eel</name>
    <name type="synonym">Muraena anguilla</name>
    <dbReference type="NCBI Taxonomy" id="7936"/>
    <lineage>
        <taxon>Eukaryota</taxon>
        <taxon>Metazoa</taxon>
        <taxon>Chordata</taxon>
        <taxon>Craniata</taxon>
        <taxon>Vertebrata</taxon>
        <taxon>Euteleostomi</taxon>
        <taxon>Actinopterygii</taxon>
        <taxon>Neopterygii</taxon>
        <taxon>Teleostei</taxon>
        <taxon>Anguilliformes</taxon>
        <taxon>Anguillidae</taxon>
        <taxon>Anguilla</taxon>
    </lineage>
</organism>
<accession>A0A0E9WSW7</accession>
<evidence type="ECO:0000313" key="1">
    <source>
        <dbReference type="EMBL" id="JAH93514.1"/>
    </source>
</evidence>